<evidence type="ECO:0000313" key="2">
    <source>
        <dbReference type="Proteomes" id="UP000784294"/>
    </source>
</evidence>
<dbReference type="AlphaFoldDB" id="A0A3S5A3X6"/>
<protein>
    <submittedName>
        <fullName evidence="1">Uncharacterized protein</fullName>
    </submittedName>
</protein>
<name>A0A3S5A3X6_9PLAT</name>
<dbReference type="EMBL" id="CAAALY010084377">
    <property type="protein sequence ID" value="VEL27026.1"/>
    <property type="molecule type" value="Genomic_DNA"/>
</dbReference>
<dbReference type="Proteomes" id="UP000784294">
    <property type="component" value="Unassembled WGS sequence"/>
</dbReference>
<comment type="caution">
    <text evidence="1">The sequence shown here is derived from an EMBL/GenBank/DDBJ whole genome shotgun (WGS) entry which is preliminary data.</text>
</comment>
<evidence type="ECO:0000313" key="1">
    <source>
        <dbReference type="EMBL" id="VEL27026.1"/>
    </source>
</evidence>
<organism evidence="1 2">
    <name type="scientific">Protopolystoma xenopodis</name>
    <dbReference type="NCBI Taxonomy" id="117903"/>
    <lineage>
        <taxon>Eukaryota</taxon>
        <taxon>Metazoa</taxon>
        <taxon>Spiralia</taxon>
        <taxon>Lophotrochozoa</taxon>
        <taxon>Platyhelminthes</taxon>
        <taxon>Monogenea</taxon>
        <taxon>Polyopisthocotylea</taxon>
        <taxon>Polystomatidea</taxon>
        <taxon>Polystomatidae</taxon>
        <taxon>Protopolystoma</taxon>
    </lineage>
</organism>
<sequence>MADTSTTVSTTDPSNTISIAAAATTCITVSSPSTIRDGLPTLAKSSFSTTSADSGTVSGGLFSFTLAGSGNASTVIPLTGASPLFPPAASSATTPQTSGGSIPQPISTSPFRHGLFSGFLMPGSPVDSANVAASTQQMPLTSTQATTIVSSPIMSVSEPFSGLLRSPSSPSSNSPGLFSITSSAITPNPPNSSAQSIAGGLFSSIPSLNPIATPPFSFPTISATPATTITAIASSPQSGIFAGSTNIFKTFTSGSQSTLAPPTATSEVSNVGSLFSSGLNISGAPAPCTVGSSTSGGLFGQLSTALSVPVLGTTTSLSPALSSGLFGVPNESLGKPVGEGA</sequence>
<gene>
    <name evidence="1" type="ORF">PXEA_LOCUS20466</name>
</gene>
<accession>A0A3S5A3X6</accession>
<proteinExistence type="predicted"/>
<reference evidence="1" key="1">
    <citation type="submission" date="2018-11" db="EMBL/GenBank/DDBJ databases">
        <authorList>
            <consortium name="Pathogen Informatics"/>
        </authorList>
    </citation>
    <scope>NUCLEOTIDE SEQUENCE</scope>
</reference>
<keyword evidence="2" id="KW-1185">Reference proteome</keyword>